<dbReference type="PANTHER" id="PTHR24148:SF82">
    <property type="entry name" value="HETEROKARYON INCOMPATIBILITY DOMAIN-CONTAINING PROTEIN"/>
    <property type="match status" value="1"/>
</dbReference>
<dbReference type="InterPro" id="IPR010730">
    <property type="entry name" value="HET"/>
</dbReference>
<dbReference type="PANTHER" id="PTHR24148">
    <property type="entry name" value="ANKYRIN REPEAT DOMAIN-CONTAINING PROTEIN 39 HOMOLOG-RELATED"/>
    <property type="match status" value="1"/>
</dbReference>
<gene>
    <name evidence="2" type="ORF">AOQ84DRAFT_294749</name>
</gene>
<dbReference type="InterPro" id="IPR052895">
    <property type="entry name" value="HetReg/Transcr_Mod"/>
</dbReference>
<dbReference type="EMBL" id="KV749826">
    <property type="protein sequence ID" value="OCL07616.1"/>
    <property type="molecule type" value="Genomic_DNA"/>
</dbReference>
<name>A0A8E2EZW8_9PEZI</name>
<dbReference type="Pfam" id="PF06985">
    <property type="entry name" value="HET"/>
    <property type="match status" value="1"/>
</dbReference>
<dbReference type="Proteomes" id="UP000250140">
    <property type="component" value="Unassembled WGS sequence"/>
</dbReference>
<dbReference type="AlphaFoldDB" id="A0A8E2EZW8"/>
<dbReference type="OrthoDB" id="2157530at2759"/>
<reference evidence="2 3" key="1">
    <citation type="journal article" date="2016" name="Nat. Commun.">
        <title>Ectomycorrhizal ecology is imprinted in the genome of the dominant symbiotic fungus Cenococcum geophilum.</title>
        <authorList>
            <consortium name="DOE Joint Genome Institute"/>
            <person name="Peter M."/>
            <person name="Kohler A."/>
            <person name="Ohm R.A."/>
            <person name="Kuo A."/>
            <person name="Krutzmann J."/>
            <person name="Morin E."/>
            <person name="Arend M."/>
            <person name="Barry K.W."/>
            <person name="Binder M."/>
            <person name="Choi C."/>
            <person name="Clum A."/>
            <person name="Copeland A."/>
            <person name="Grisel N."/>
            <person name="Haridas S."/>
            <person name="Kipfer T."/>
            <person name="LaButti K."/>
            <person name="Lindquist E."/>
            <person name="Lipzen A."/>
            <person name="Maire R."/>
            <person name="Meier B."/>
            <person name="Mihaltcheva S."/>
            <person name="Molinier V."/>
            <person name="Murat C."/>
            <person name="Poggeler S."/>
            <person name="Quandt C.A."/>
            <person name="Sperisen C."/>
            <person name="Tritt A."/>
            <person name="Tisserant E."/>
            <person name="Crous P.W."/>
            <person name="Henrissat B."/>
            <person name="Nehls U."/>
            <person name="Egli S."/>
            <person name="Spatafora J.W."/>
            <person name="Grigoriev I.V."/>
            <person name="Martin F.M."/>
        </authorList>
    </citation>
    <scope>NUCLEOTIDE SEQUENCE [LARGE SCALE GENOMIC DNA]</scope>
    <source>
        <strain evidence="2 3">CBS 207.34</strain>
    </source>
</reference>
<evidence type="ECO:0000313" key="3">
    <source>
        <dbReference type="Proteomes" id="UP000250140"/>
    </source>
</evidence>
<organism evidence="2 3">
    <name type="scientific">Glonium stellatum</name>
    <dbReference type="NCBI Taxonomy" id="574774"/>
    <lineage>
        <taxon>Eukaryota</taxon>
        <taxon>Fungi</taxon>
        <taxon>Dikarya</taxon>
        <taxon>Ascomycota</taxon>
        <taxon>Pezizomycotina</taxon>
        <taxon>Dothideomycetes</taxon>
        <taxon>Pleosporomycetidae</taxon>
        <taxon>Gloniales</taxon>
        <taxon>Gloniaceae</taxon>
        <taxon>Glonium</taxon>
    </lineage>
</organism>
<keyword evidence="3" id="KW-1185">Reference proteome</keyword>
<proteinExistence type="predicted"/>
<accession>A0A8E2EZW8</accession>
<evidence type="ECO:0000313" key="2">
    <source>
        <dbReference type="EMBL" id="OCL07616.1"/>
    </source>
</evidence>
<sequence>MSIPSSVTSISSPVTSISSLSISRYRHDPLAFEDSIRILVLEPGEYCEPVHCHLVPTRLSDTPIYDAISYVWGTDEPSNEVFICGKKFLIKTNLYNALRRFRHSPKKDGSQKASDHDLQRKLWVDVLCVNQADIPERNQQVQNMKRVYAGARSVLIWLRDSIESDRLAF</sequence>
<feature type="non-terminal residue" evidence="2">
    <location>
        <position position="169"/>
    </location>
</feature>
<protein>
    <submittedName>
        <fullName evidence="2">HET-domain-containing protein</fullName>
    </submittedName>
</protein>
<evidence type="ECO:0000259" key="1">
    <source>
        <dbReference type="Pfam" id="PF06985"/>
    </source>
</evidence>
<feature type="domain" description="Heterokaryon incompatibility" evidence="1">
    <location>
        <begin position="65"/>
        <end position="164"/>
    </location>
</feature>